<gene>
    <name evidence="1" type="ORF">A2493_00315</name>
</gene>
<dbReference type="EMBL" id="MFQW01000033">
    <property type="protein sequence ID" value="OGH85971.1"/>
    <property type="molecule type" value="Genomic_DNA"/>
</dbReference>
<name>A0A1F6NPV2_9BACT</name>
<reference evidence="1 2" key="1">
    <citation type="journal article" date="2016" name="Nat. Commun.">
        <title>Thousands of microbial genomes shed light on interconnected biogeochemical processes in an aquifer system.</title>
        <authorList>
            <person name="Anantharaman K."/>
            <person name="Brown C.T."/>
            <person name="Hug L.A."/>
            <person name="Sharon I."/>
            <person name="Castelle C.J."/>
            <person name="Probst A.J."/>
            <person name="Thomas B.C."/>
            <person name="Singh A."/>
            <person name="Wilkins M.J."/>
            <person name="Karaoz U."/>
            <person name="Brodie E.L."/>
            <person name="Williams K.H."/>
            <person name="Hubbard S.S."/>
            <person name="Banfield J.F."/>
        </authorList>
    </citation>
    <scope>NUCLEOTIDE SEQUENCE [LARGE SCALE GENOMIC DNA]</scope>
</reference>
<evidence type="ECO:0000313" key="2">
    <source>
        <dbReference type="Proteomes" id="UP000178349"/>
    </source>
</evidence>
<dbReference type="SUPFAM" id="SSF53335">
    <property type="entry name" value="S-adenosyl-L-methionine-dependent methyltransferases"/>
    <property type="match status" value="1"/>
</dbReference>
<evidence type="ECO:0000313" key="1">
    <source>
        <dbReference type="EMBL" id="OGH85971.1"/>
    </source>
</evidence>
<dbReference type="Gene3D" id="3.40.50.150">
    <property type="entry name" value="Vaccinia Virus protein VP39"/>
    <property type="match status" value="1"/>
</dbReference>
<comment type="caution">
    <text evidence="1">The sequence shown here is derived from an EMBL/GenBank/DDBJ whole genome shotgun (WGS) entry which is preliminary data.</text>
</comment>
<dbReference type="InterPro" id="IPR029063">
    <property type="entry name" value="SAM-dependent_MTases_sf"/>
</dbReference>
<organism evidence="1 2">
    <name type="scientific">Candidatus Magasanikbacteria bacterium RIFOXYC12_FULL_33_11</name>
    <dbReference type="NCBI Taxonomy" id="1798701"/>
    <lineage>
        <taxon>Bacteria</taxon>
        <taxon>Candidatus Magasanikiibacteriota</taxon>
    </lineage>
</organism>
<sequence>MELPVLKNENVEEMTLGKKHSEFFLKFFGGCMMMANKVRHSLQGYKKPRLIDTKDYESIVTYDKSVVDSYEHWLKFYLPDVSFENKNILELGPGADLGVASILLAKGVARYSALDAHNLLSTVDKSFYDYLLSELKKEYKLSEEKWSKIADSINSNLLGDSDAQINYVADPKFDVSSLKLSKSLDIILSHAAFEHFSDVDKLFISLDVVVKKGTVLIAQVDLQTHSRIIKDMDPNNIYRFSKSFYKLCSFSGSPNRLRPEDYVAILENNGWENIQVVPIKMLSKNDKTKGLNTNYRNNDNMDILVCMLLAQKK</sequence>
<accession>A0A1F6NPV2</accession>
<evidence type="ECO:0008006" key="3">
    <source>
        <dbReference type="Google" id="ProtNLM"/>
    </source>
</evidence>
<dbReference type="AlphaFoldDB" id="A0A1F6NPV2"/>
<dbReference type="Proteomes" id="UP000178349">
    <property type="component" value="Unassembled WGS sequence"/>
</dbReference>
<proteinExistence type="predicted"/>
<protein>
    <recommendedName>
        <fullName evidence="3">Methyltransferase type 11 domain-containing protein</fullName>
    </recommendedName>
</protein>